<dbReference type="GO" id="GO:1904680">
    <property type="term" value="F:peptide transmembrane transporter activity"/>
    <property type="evidence" value="ECO:0007669"/>
    <property type="project" value="TreeGrafter"/>
</dbReference>
<reference evidence="8 9" key="1">
    <citation type="submission" date="2016-03" db="EMBL/GenBank/DDBJ databases">
        <title>Draft genome sequence of Paenibacillus antarcticus CECT 5836.</title>
        <authorList>
            <person name="Shin S.-K."/>
            <person name="Yi H."/>
        </authorList>
    </citation>
    <scope>NUCLEOTIDE SEQUENCE [LARGE SCALE GENOMIC DNA]</scope>
    <source>
        <strain evidence="8 9">CECT 5836</strain>
    </source>
</reference>
<accession>A0A162MEM6</accession>
<dbReference type="Gene3D" id="3.90.76.10">
    <property type="entry name" value="Dipeptide-binding Protein, Domain 1"/>
    <property type="match status" value="1"/>
</dbReference>
<dbReference type="GO" id="GO:0030288">
    <property type="term" value="C:outer membrane-bounded periplasmic space"/>
    <property type="evidence" value="ECO:0007669"/>
    <property type="project" value="UniProtKB-ARBA"/>
</dbReference>
<gene>
    <name evidence="8" type="ORF">PBAT_19375</name>
</gene>
<evidence type="ECO:0000256" key="3">
    <source>
        <dbReference type="ARBA" id="ARBA00022448"/>
    </source>
</evidence>
<dbReference type="EMBL" id="LVJI01000030">
    <property type="protein sequence ID" value="OAB43153.1"/>
    <property type="molecule type" value="Genomic_DNA"/>
</dbReference>
<dbReference type="InterPro" id="IPR039424">
    <property type="entry name" value="SBP_5"/>
</dbReference>
<dbReference type="SUPFAM" id="SSF53850">
    <property type="entry name" value="Periplasmic binding protein-like II"/>
    <property type="match status" value="1"/>
</dbReference>
<organism evidence="8 9">
    <name type="scientific">Paenibacillus antarcticus</name>
    <dbReference type="NCBI Taxonomy" id="253703"/>
    <lineage>
        <taxon>Bacteria</taxon>
        <taxon>Bacillati</taxon>
        <taxon>Bacillota</taxon>
        <taxon>Bacilli</taxon>
        <taxon>Bacillales</taxon>
        <taxon>Paenibacillaceae</taxon>
        <taxon>Paenibacillus</taxon>
    </lineage>
</organism>
<comment type="subcellular location">
    <subcellularLocation>
        <location evidence="1">Cell envelope</location>
    </subcellularLocation>
</comment>
<evidence type="ECO:0000259" key="7">
    <source>
        <dbReference type="Pfam" id="PF00496"/>
    </source>
</evidence>
<feature type="chain" id="PRO_5007837325" evidence="6">
    <location>
        <begin position="22"/>
        <end position="555"/>
    </location>
</feature>
<dbReference type="GO" id="GO:0043190">
    <property type="term" value="C:ATP-binding cassette (ABC) transporter complex"/>
    <property type="evidence" value="ECO:0007669"/>
    <property type="project" value="InterPro"/>
</dbReference>
<dbReference type="AlphaFoldDB" id="A0A162MEM6"/>
<dbReference type="PIRSF" id="PIRSF002741">
    <property type="entry name" value="MppA"/>
    <property type="match status" value="1"/>
</dbReference>
<dbReference type="PROSITE" id="PS51257">
    <property type="entry name" value="PROKAR_LIPOPROTEIN"/>
    <property type="match status" value="1"/>
</dbReference>
<dbReference type="CDD" id="cd08504">
    <property type="entry name" value="PBP2_OppA"/>
    <property type="match status" value="1"/>
</dbReference>
<dbReference type="GO" id="GO:0015833">
    <property type="term" value="P:peptide transport"/>
    <property type="evidence" value="ECO:0007669"/>
    <property type="project" value="UniProtKB-KW"/>
</dbReference>
<keyword evidence="9" id="KW-1185">Reference proteome</keyword>
<sequence length="555" mass="61776">MNKKRLLSMLALILIVSTVLAACGSNNNKEDGASNGAGKPAEAKEQVLHINMSAEPPTFDPGQAQDSQANTALKLMYEGLVRVDDAGKEVPAAAESWEISPDGLQYKFNLRKDAVWSNGDPVTANDFVFAWQRVLDPTTVPAAPYAYQLGYIKNAIAYNSKEVTDFSKVGIKATDEYTLEVTLENPTPYFLGLTSFYTFYPVHASVKNNAAWATDYKSMITNGAFNLSNWTTGQKLEFTKNDKYWDKTNIKLSKIEASLVASGASELSSYKSGQLDFAGAPNGEIPSDSIPTMEKQLPKEFSKKGTAGTYYYEFNVTAKPFDNAKIRKAFSMAISRQDIVDKVTLGGQIPAYGFVAPGIKGIKDEFRTENKDDFFTENVEEAKKLLAEGMAEEGYTTLPEVTLIYNSSESHKKIALAVADMWKNNLGVEVKTENLEWGVFLETRQNLNYQIARAGWSADYDDPMNFMDLWKTDSGNNDSGFSNKEYDQLIKDSLVSQDNNVRMEKMAAAEKILIQDEQVLMPLYYYSNVYLTKENVKGISVNYNGAIDFSRAYFE</sequence>
<dbReference type="PANTHER" id="PTHR30290">
    <property type="entry name" value="PERIPLASMIC BINDING COMPONENT OF ABC TRANSPORTER"/>
    <property type="match status" value="1"/>
</dbReference>
<comment type="caution">
    <text evidence="8">The sequence shown here is derived from an EMBL/GenBank/DDBJ whole genome shotgun (WGS) entry which is preliminary data.</text>
</comment>
<keyword evidence="5" id="KW-0653">Protein transport</keyword>
<feature type="domain" description="Solute-binding protein family 5" evidence="7">
    <location>
        <begin position="90"/>
        <end position="477"/>
    </location>
</feature>
<evidence type="ECO:0000313" key="9">
    <source>
        <dbReference type="Proteomes" id="UP000077355"/>
    </source>
</evidence>
<dbReference type="InterPro" id="IPR030678">
    <property type="entry name" value="Peptide/Ni-bd"/>
</dbReference>
<protein>
    <submittedName>
        <fullName evidence="8">Peptide-binding protein</fullName>
    </submittedName>
</protein>
<feature type="signal peptide" evidence="6">
    <location>
        <begin position="1"/>
        <end position="21"/>
    </location>
</feature>
<name>A0A162MEM6_9BACL</name>
<evidence type="ECO:0000313" key="8">
    <source>
        <dbReference type="EMBL" id="OAB43153.1"/>
    </source>
</evidence>
<dbReference type="InterPro" id="IPR000914">
    <property type="entry name" value="SBP_5_dom"/>
</dbReference>
<keyword evidence="5" id="KW-0571">Peptide transport</keyword>
<comment type="similarity">
    <text evidence="2">Belongs to the bacterial solute-binding protein 5 family.</text>
</comment>
<dbReference type="RefSeq" id="WP_068651983.1">
    <property type="nucleotide sequence ID" value="NZ_CP043611.1"/>
</dbReference>
<keyword evidence="3" id="KW-0813">Transport</keyword>
<keyword evidence="4 6" id="KW-0732">Signal</keyword>
<dbReference type="PANTHER" id="PTHR30290:SF79">
    <property type="entry name" value="DIPEPTIDE-BINDING PROTEIN DPPE"/>
    <property type="match status" value="1"/>
</dbReference>
<evidence type="ECO:0000256" key="5">
    <source>
        <dbReference type="ARBA" id="ARBA00022856"/>
    </source>
</evidence>
<dbReference type="FunFam" id="3.10.105.10:FF:000001">
    <property type="entry name" value="Oligopeptide ABC transporter, oligopeptide-binding protein"/>
    <property type="match status" value="1"/>
</dbReference>
<proteinExistence type="inferred from homology"/>
<dbReference type="OrthoDB" id="9801912at2"/>
<evidence type="ECO:0000256" key="1">
    <source>
        <dbReference type="ARBA" id="ARBA00004196"/>
    </source>
</evidence>
<evidence type="ECO:0000256" key="4">
    <source>
        <dbReference type="ARBA" id="ARBA00022729"/>
    </source>
</evidence>
<evidence type="ECO:0000256" key="6">
    <source>
        <dbReference type="SAM" id="SignalP"/>
    </source>
</evidence>
<dbReference type="FunFam" id="3.90.76.10:FF:000001">
    <property type="entry name" value="Oligopeptide ABC transporter substrate-binding protein"/>
    <property type="match status" value="1"/>
</dbReference>
<dbReference type="Gene3D" id="3.40.190.10">
    <property type="entry name" value="Periplasmic binding protein-like II"/>
    <property type="match status" value="1"/>
</dbReference>
<dbReference type="Proteomes" id="UP000077355">
    <property type="component" value="Unassembled WGS sequence"/>
</dbReference>
<evidence type="ECO:0000256" key="2">
    <source>
        <dbReference type="ARBA" id="ARBA00005695"/>
    </source>
</evidence>
<dbReference type="Pfam" id="PF00496">
    <property type="entry name" value="SBP_bac_5"/>
    <property type="match status" value="1"/>
</dbReference>
<dbReference type="Gene3D" id="3.10.105.10">
    <property type="entry name" value="Dipeptide-binding Protein, Domain 3"/>
    <property type="match status" value="1"/>
</dbReference>